<evidence type="ECO:0000313" key="2">
    <source>
        <dbReference type="Proteomes" id="UP001163293"/>
    </source>
</evidence>
<evidence type="ECO:0008006" key="3">
    <source>
        <dbReference type="Google" id="ProtNLM"/>
    </source>
</evidence>
<dbReference type="Proteomes" id="UP001163293">
    <property type="component" value="Chromosome"/>
</dbReference>
<keyword evidence="2" id="KW-1185">Reference proteome</keyword>
<reference evidence="1" key="1">
    <citation type="submission" date="2022-07" db="EMBL/GenBank/DDBJ databases">
        <authorList>
            <person name="Wu T."/>
        </authorList>
    </citation>
    <scope>NUCLEOTIDE SEQUENCE</scope>
    <source>
        <strain evidence="1">SD-1</strain>
    </source>
</reference>
<gene>
    <name evidence="1" type="ORF">NL394_04055</name>
</gene>
<organism evidence="1 2">
    <name type="scientific">Paenarthrobacter ureafaciens</name>
    <dbReference type="NCBI Taxonomy" id="37931"/>
    <lineage>
        <taxon>Bacteria</taxon>
        <taxon>Bacillati</taxon>
        <taxon>Actinomycetota</taxon>
        <taxon>Actinomycetes</taxon>
        <taxon>Micrococcales</taxon>
        <taxon>Micrococcaceae</taxon>
        <taxon>Paenarthrobacter</taxon>
    </lineage>
</organism>
<name>A0AAX3EKC4_PAEUR</name>
<dbReference type="EMBL" id="CP101185">
    <property type="protein sequence ID" value="UYV98411.1"/>
    <property type="molecule type" value="Genomic_DNA"/>
</dbReference>
<accession>A0AAX3EKC4</accession>
<evidence type="ECO:0000313" key="1">
    <source>
        <dbReference type="EMBL" id="UYV98411.1"/>
    </source>
</evidence>
<dbReference type="RefSeq" id="WP_168529632.1">
    <property type="nucleotide sequence ID" value="NZ_CP043010.1"/>
</dbReference>
<dbReference type="AlphaFoldDB" id="A0AAX3EKC4"/>
<sequence>MLHFPSTSTSARVAKRADVDKLNELLGDDVWAFSNCRVDAANRPVAELDWLFYNTKLGSVMLSEWKRYPDTVAEAKDRGHKWKLRNGSLQPNPLEQVDKQLEALRWVLREKVLPRFFPDHDGHTVKIMESVYCPQIDRETVKDRTQFGKMFGSIEELCASVNTLNSPSPLLVGDMTLVLELAETLAGLFRCAIPDGLEEAAVWEHNPKESARFWKESRRIHSQIAALHQEMARLIEDEFAPRRSTPAVKPDEPSPAKTPVIKASEDGTTFIMKQVSAHLAGVDGNFEDFEERLGRALHAILVGLPPGSWIKFPTIGSAVAPFLGTEKLRTILGAALWEWSLKTAKRHGLSAEVDDSRLNIRIVDGHKPL</sequence>
<protein>
    <recommendedName>
        <fullName evidence="3">NERD domain-containing protein</fullName>
    </recommendedName>
</protein>
<proteinExistence type="predicted"/>